<evidence type="ECO:0000256" key="3">
    <source>
        <dbReference type="ARBA" id="ARBA00022729"/>
    </source>
</evidence>
<evidence type="ECO:0000313" key="6">
    <source>
        <dbReference type="EMBL" id="TDE11430.1"/>
    </source>
</evidence>
<proteinExistence type="inferred from homology"/>
<keyword evidence="2" id="KW-0813">Transport</keyword>
<feature type="chain" id="PRO_5020489558" evidence="5">
    <location>
        <begin position="24"/>
        <end position="426"/>
    </location>
</feature>
<dbReference type="OrthoDB" id="3495561at2"/>
<dbReference type="AlphaFoldDB" id="A0A4R5DHN2"/>
<dbReference type="Pfam" id="PF01547">
    <property type="entry name" value="SBP_bac_1"/>
    <property type="match status" value="1"/>
</dbReference>
<evidence type="ECO:0000256" key="2">
    <source>
        <dbReference type="ARBA" id="ARBA00022448"/>
    </source>
</evidence>
<gene>
    <name evidence="6" type="ORF">E1269_09170</name>
</gene>
<dbReference type="InterPro" id="IPR006059">
    <property type="entry name" value="SBP"/>
</dbReference>
<dbReference type="PROSITE" id="PS51257">
    <property type="entry name" value="PROKAR_LIPOPROTEIN"/>
    <property type="match status" value="1"/>
</dbReference>
<dbReference type="SUPFAM" id="SSF53850">
    <property type="entry name" value="Periplasmic binding protein-like II"/>
    <property type="match status" value="1"/>
</dbReference>
<comment type="similarity">
    <text evidence="1">Belongs to the bacterial solute-binding protein 1 family.</text>
</comment>
<dbReference type="GO" id="GO:0042956">
    <property type="term" value="P:maltodextrin transmembrane transport"/>
    <property type="evidence" value="ECO:0007669"/>
    <property type="project" value="TreeGrafter"/>
</dbReference>
<evidence type="ECO:0000256" key="1">
    <source>
        <dbReference type="ARBA" id="ARBA00008520"/>
    </source>
</evidence>
<evidence type="ECO:0000256" key="4">
    <source>
        <dbReference type="SAM" id="MobiDB-lite"/>
    </source>
</evidence>
<feature type="region of interest" description="Disordered" evidence="4">
    <location>
        <begin position="26"/>
        <end position="52"/>
    </location>
</feature>
<comment type="caution">
    <text evidence="6">The sequence shown here is derived from an EMBL/GenBank/DDBJ whole genome shotgun (WGS) entry which is preliminary data.</text>
</comment>
<dbReference type="GO" id="GO:1901982">
    <property type="term" value="F:maltose binding"/>
    <property type="evidence" value="ECO:0007669"/>
    <property type="project" value="TreeGrafter"/>
</dbReference>
<evidence type="ECO:0000313" key="7">
    <source>
        <dbReference type="Proteomes" id="UP000294739"/>
    </source>
</evidence>
<dbReference type="PANTHER" id="PTHR30061:SF50">
    <property type="entry name" value="MALTOSE_MALTODEXTRIN-BINDING PERIPLASMIC PROTEIN"/>
    <property type="match status" value="1"/>
</dbReference>
<dbReference type="EMBL" id="SMKZ01000010">
    <property type="protein sequence ID" value="TDE11430.1"/>
    <property type="molecule type" value="Genomic_DNA"/>
</dbReference>
<dbReference type="PANTHER" id="PTHR30061">
    <property type="entry name" value="MALTOSE-BINDING PERIPLASMIC PROTEIN"/>
    <property type="match status" value="1"/>
</dbReference>
<dbReference type="GO" id="GO:0015768">
    <property type="term" value="P:maltose transport"/>
    <property type="evidence" value="ECO:0007669"/>
    <property type="project" value="TreeGrafter"/>
</dbReference>
<organism evidence="6 7">
    <name type="scientific">Jiangella asiatica</name>
    <dbReference type="NCBI Taxonomy" id="2530372"/>
    <lineage>
        <taxon>Bacteria</taxon>
        <taxon>Bacillati</taxon>
        <taxon>Actinomycetota</taxon>
        <taxon>Actinomycetes</taxon>
        <taxon>Jiangellales</taxon>
        <taxon>Jiangellaceae</taxon>
        <taxon>Jiangella</taxon>
    </lineage>
</organism>
<name>A0A4R5DHN2_9ACTN</name>
<evidence type="ECO:0000256" key="5">
    <source>
        <dbReference type="SAM" id="SignalP"/>
    </source>
</evidence>
<dbReference type="GO" id="GO:0055052">
    <property type="term" value="C:ATP-binding cassette (ABC) transporter complex, substrate-binding subunit-containing"/>
    <property type="evidence" value="ECO:0007669"/>
    <property type="project" value="TreeGrafter"/>
</dbReference>
<accession>A0A4R5DHN2</accession>
<dbReference type="InParanoid" id="A0A4R5DHN2"/>
<reference evidence="6 7" key="1">
    <citation type="submission" date="2019-03" db="EMBL/GenBank/DDBJ databases">
        <title>Draft genome sequences of novel Actinobacteria.</title>
        <authorList>
            <person name="Sahin N."/>
            <person name="Ay H."/>
            <person name="Saygin H."/>
        </authorList>
    </citation>
    <scope>NUCLEOTIDE SEQUENCE [LARGE SCALE GENOMIC DNA]</scope>
    <source>
        <strain evidence="6 7">5K138</strain>
    </source>
</reference>
<dbReference type="Proteomes" id="UP000294739">
    <property type="component" value="Unassembled WGS sequence"/>
</dbReference>
<sequence length="426" mass="45848">MRNRIVYAITVTAAGLAALTSCAGSTPGDGAGDGSGDSEAGDRGPITVASRPDTTGVFQHLADRWNEENPTEQVELIEQPQSSDETRAQIVQNMQARSSEFDLIMTNNVWVSEFAARDWIEEIPEESLPDAELLEAPLDTARYEDTLYALPLYTDAGLLYYRSDLVPEPPGTFGELMEYCDIAEAEDMGCYAGQFAKYDGLTVNVQEAINAAGGDILDDSGAPAVDTPEAAAGLQLLQDAFEEGWISREAITYAEEEGRTAFQQGRLLFLRNWPYMHKLASTAGDGNVVAGKFDVAPLPGIDGPGTSALGGWNMAVSTYGEHKDTARDFAVWLLEPEAQRSLLADGSLSPVVAELYDDPELVEQFPYLPALKEALANARPLPKSPAWSAISLAVQDASYAVLQGETDPADAVRDLQAALIDAIENM</sequence>
<dbReference type="CDD" id="cd14750">
    <property type="entry name" value="PBP2_TMBP"/>
    <property type="match status" value="1"/>
</dbReference>
<feature type="signal peptide" evidence="5">
    <location>
        <begin position="1"/>
        <end position="23"/>
    </location>
</feature>
<dbReference type="Gene3D" id="3.40.190.10">
    <property type="entry name" value="Periplasmic binding protein-like II"/>
    <property type="match status" value="2"/>
</dbReference>
<keyword evidence="3 5" id="KW-0732">Signal</keyword>
<protein>
    <submittedName>
        <fullName evidence="6">ABC transporter substrate-binding protein</fullName>
    </submittedName>
</protein>
<dbReference type="RefSeq" id="WP_131893626.1">
    <property type="nucleotide sequence ID" value="NZ_SMKZ01000010.1"/>
</dbReference>
<keyword evidence="7" id="KW-1185">Reference proteome</keyword>